<proteinExistence type="predicted"/>
<feature type="compositionally biased region" description="Pro residues" evidence="3">
    <location>
        <begin position="1"/>
        <end position="23"/>
    </location>
</feature>
<sequence length="388" mass="39952">MMEDVPGPPPGPAPSPTVAPDPAPDAYRPVGLTKAVLSLHTQKEEQAFLSRFRDLGRLRGLDGSSTPPSAPGCPHGPAPPSRRHHCRSKAKRSRHHQTPRAEAPCCVSHPSPVPSSAPWPPPPAATPFPAVVQPFPLPMFSPRGGPQPLPAAPTAVPPAPFSAPLVTPMVALVLPNYLFPNPSSYPYGVAQAPAEGPPTPASHSPAPSLPPLPPSPPHRPDSPLFNSRCSSPLQLNLLQLEEPPRVEAGAGAGGPGSSAGPPAPSQEAAEPEARLVSTAPPAPAPHALLPPSLCPSCAFLPASPGTGVPGMETPAEFLRQEPASSVKWAQSCLVRTCQYLLRAHLPLGKAPASRPSCPPALSSLSLTPLPWRGQRPLGSGVPPSSGSS</sequence>
<comment type="subcellular location">
    <subcellularLocation>
        <location evidence="1">Nucleus</location>
    </subcellularLocation>
</comment>
<feature type="region of interest" description="Disordered" evidence="3">
    <location>
        <begin position="1"/>
        <end position="28"/>
    </location>
</feature>
<dbReference type="EMBL" id="DQIR01327076">
    <property type="protein sequence ID" value="HDC82488.1"/>
    <property type="molecule type" value="Transcribed_RNA"/>
</dbReference>
<name>A0A480ZV46_PIG</name>
<dbReference type="EMBL" id="DQIR01280591">
    <property type="protein sequence ID" value="HDC36069.1"/>
    <property type="molecule type" value="Transcribed_RNA"/>
</dbReference>
<feature type="region of interest" description="Disordered" evidence="3">
    <location>
        <begin position="58"/>
        <end position="107"/>
    </location>
</feature>
<feature type="compositionally biased region" description="Basic residues" evidence="3">
    <location>
        <begin position="81"/>
        <end position="98"/>
    </location>
</feature>
<dbReference type="PANTHER" id="PTHR11269">
    <property type="entry name" value="PERIOD CIRCADIAN PROTEIN"/>
    <property type="match status" value="1"/>
</dbReference>
<dbReference type="PANTHER" id="PTHR11269:SF8">
    <property type="entry name" value="PERIOD CIRCADIAN PROTEIN HOMOLOG 1"/>
    <property type="match status" value="1"/>
</dbReference>
<dbReference type="GO" id="GO:0005634">
    <property type="term" value="C:nucleus"/>
    <property type="evidence" value="ECO:0007669"/>
    <property type="project" value="UniProtKB-SubCell"/>
</dbReference>
<evidence type="ECO:0000256" key="3">
    <source>
        <dbReference type="SAM" id="MobiDB-lite"/>
    </source>
</evidence>
<protein>
    <submittedName>
        <fullName evidence="4">Period circadian protein homolog 1 isoform X1-like</fullName>
    </submittedName>
</protein>
<feature type="compositionally biased region" description="Pro residues" evidence="3">
    <location>
        <begin position="68"/>
        <end position="80"/>
    </location>
</feature>
<accession>A0A480ZV46</accession>
<dbReference type="InterPro" id="IPR050760">
    <property type="entry name" value="Period_circadian_regulator"/>
</dbReference>
<dbReference type="AlphaFoldDB" id="A0A480ZV46"/>
<feature type="region of interest" description="Disordered" evidence="3">
    <location>
        <begin position="190"/>
        <end position="229"/>
    </location>
</feature>
<organism evidence="4">
    <name type="scientific">Sus scrofa</name>
    <name type="common">Pig</name>
    <dbReference type="NCBI Taxonomy" id="9823"/>
    <lineage>
        <taxon>Eukaryota</taxon>
        <taxon>Metazoa</taxon>
        <taxon>Chordata</taxon>
        <taxon>Craniata</taxon>
        <taxon>Vertebrata</taxon>
        <taxon>Euteleostomi</taxon>
        <taxon>Mammalia</taxon>
        <taxon>Eutheria</taxon>
        <taxon>Laurasiatheria</taxon>
        <taxon>Artiodactyla</taxon>
        <taxon>Suina</taxon>
        <taxon>Suidae</taxon>
        <taxon>Sus</taxon>
    </lineage>
</organism>
<feature type="region of interest" description="Disordered" evidence="3">
    <location>
        <begin position="246"/>
        <end position="284"/>
    </location>
</feature>
<keyword evidence="2" id="KW-0539">Nucleus</keyword>
<reference evidence="4" key="1">
    <citation type="journal article" date="2019" name="PeerJ">
        <title>Genes of the pig, Sus scrofa, reconstructed with EvidentialGene.</title>
        <authorList>
            <person name="Gilbert D.G."/>
        </authorList>
    </citation>
    <scope>NUCLEOTIDE SEQUENCE</scope>
</reference>
<evidence type="ECO:0000313" key="4">
    <source>
        <dbReference type="EMBL" id="HDC36069.1"/>
    </source>
</evidence>
<feature type="region of interest" description="Disordered" evidence="3">
    <location>
        <begin position="365"/>
        <end position="388"/>
    </location>
</feature>
<evidence type="ECO:0000256" key="2">
    <source>
        <dbReference type="ARBA" id="ARBA00023242"/>
    </source>
</evidence>
<feature type="compositionally biased region" description="Pro residues" evidence="3">
    <location>
        <begin position="207"/>
        <end position="217"/>
    </location>
</feature>
<evidence type="ECO:0000256" key="1">
    <source>
        <dbReference type="ARBA" id="ARBA00004123"/>
    </source>
</evidence>